<dbReference type="SMART" id="SM00382">
    <property type="entry name" value="AAA"/>
    <property type="match status" value="1"/>
</dbReference>
<keyword evidence="2" id="KW-0547">Nucleotide-binding</keyword>
<dbReference type="PANTHER" id="PTHR42788:SF13">
    <property type="entry name" value="ALIPHATIC SULFONATES IMPORT ATP-BINDING PROTEIN SSUB"/>
    <property type="match status" value="1"/>
</dbReference>
<keyword evidence="3 5" id="KW-0067">ATP-binding</keyword>
<dbReference type="InterPro" id="IPR027417">
    <property type="entry name" value="P-loop_NTPase"/>
</dbReference>
<name>A0A0S7Y381_UNCSA</name>
<dbReference type="Proteomes" id="UP000051861">
    <property type="component" value="Unassembled WGS sequence"/>
</dbReference>
<proteinExistence type="predicted"/>
<dbReference type="InterPro" id="IPR050166">
    <property type="entry name" value="ABC_transporter_ATP-bind"/>
</dbReference>
<dbReference type="Gene3D" id="3.40.50.300">
    <property type="entry name" value="P-loop containing nucleotide triphosphate hydrolases"/>
    <property type="match status" value="1"/>
</dbReference>
<dbReference type="GO" id="GO:0016887">
    <property type="term" value="F:ATP hydrolysis activity"/>
    <property type="evidence" value="ECO:0007669"/>
    <property type="project" value="InterPro"/>
</dbReference>
<keyword evidence="1" id="KW-0813">Transport</keyword>
<dbReference type="SUPFAM" id="SSF52540">
    <property type="entry name" value="P-loop containing nucleoside triphosphate hydrolases"/>
    <property type="match status" value="1"/>
</dbReference>
<dbReference type="GO" id="GO:0005524">
    <property type="term" value="F:ATP binding"/>
    <property type="evidence" value="ECO:0007669"/>
    <property type="project" value="UniProtKB-KW"/>
</dbReference>
<feature type="domain" description="ABC transporter" evidence="4">
    <location>
        <begin position="6"/>
        <end position="237"/>
    </location>
</feature>
<protein>
    <submittedName>
        <fullName evidence="5">ABC transporter ATP-binding protein</fullName>
    </submittedName>
</protein>
<evidence type="ECO:0000256" key="1">
    <source>
        <dbReference type="ARBA" id="ARBA00022448"/>
    </source>
</evidence>
<accession>A0A0S7Y381</accession>
<evidence type="ECO:0000313" key="5">
    <source>
        <dbReference type="EMBL" id="KPJ69218.1"/>
    </source>
</evidence>
<dbReference type="PROSITE" id="PS50893">
    <property type="entry name" value="ABC_TRANSPORTER_2"/>
    <property type="match status" value="1"/>
</dbReference>
<comment type="caution">
    <text evidence="5">The sequence shown here is derived from an EMBL/GenBank/DDBJ whole genome shotgun (WGS) entry which is preliminary data.</text>
</comment>
<dbReference type="PANTHER" id="PTHR42788">
    <property type="entry name" value="TAURINE IMPORT ATP-BINDING PROTEIN-RELATED"/>
    <property type="match status" value="1"/>
</dbReference>
<dbReference type="InterPro" id="IPR003439">
    <property type="entry name" value="ABC_transporter-like_ATP-bd"/>
</dbReference>
<evidence type="ECO:0000256" key="2">
    <source>
        <dbReference type="ARBA" id="ARBA00022741"/>
    </source>
</evidence>
<dbReference type="PROSITE" id="PS00211">
    <property type="entry name" value="ABC_TRANSPORTER_1"/>
    <property type="match status" value="1"/>
</dbReference>
<dbReference type="InterPro" id="IPR017871">
    <property type="entry name" value="ABC_transporter-like_CS"/>
</dbReference>
<gene>
    <name evidence="5" type="ORF">AMJ44_04350</name>
</gene>
<dbReference type="AlphaFoldDB" id="A0A0S7Y381"/>
<dbReference type="CDD" id="cd03293">
    <property type="entry name" value="ABC_NrtD_SsuB_transporters"/>
    <property type="match status" value="1"/>
</dbReference>
<dbReference type="EMBL" id="LIZX01000029">
    <property type="protein sequence ID" value="KPJ69218.1"/>
    <property type="molecule type" value="Genomic_DNA"/>
</dbReference>
<evidence type="ECO:0000256" key="3">
    <source>
        <dbReference type="ARBA" id="ARBA00022840"/>
    </source>
</evidence>
<evidence type="ECO:0000313" key="6">
    <source>
        <dbReference type="Proteomes" id="UP000051861"/>
    </source>
</evidence>
<reference evidence="5 6" key="1">
    <citation type="journal article" date="2015" name="Microbiome">
        <title>Genomic resolution of linkages in carbon, nitrogen, and sulfur cycling among widespread estuary sediment bacteria.</title>
        <authorList>
            <person name="Baker B.J."/>
            <person name="Lazar C.S."/>
            <person name="Teske A.P."/>
            <person name="Dick G.J."/>
        </authorList>
    </citation>
    <scope>NUCLEOTIDE SEQUENCE [LARGE SCALE GENOMIC DNA]</scope>
    <source>
        <strain evidence="5">DG_54_3</strain>
    </source>
</reference>
<dbReference type="Pfam" id="PF00005">
    <property type="entry name" value="ABC_tran"/>
    <property type="match status" value="1"/>
</dbReference>
<evidence type="ECO:0000259" key="4">
    <source>
        <dbReference type="PROSITE" id="PS50893"/>
    </source>
</evidence>
<dbReference type="InterPro" id="IPR003593">
    <property type="entry name" value="AAA+_ATPase"/>
</dbReference>
<dbReference type="PATRIC" id="fig|1703775.3.peg.1318"/>
<organism evidence="5 6">
    <name type="scientific">candidate division WOR-1 bacterium DG_54_3</name>
    <dbReference type="NCBI Taxonomy" id="1703775"/>
    <lineage>
        <taxon>Bacteria</taxon>
        <taxon>Bacillati</taxon>
        <taxon>Saganbacteria</taxon>
    </lineage>
</organism>
<sequence length="268" mass="30171">MPEPKIQFENVSKNYTRGNMVVPAVAEFNLSIYENEFVVFVGPSGCGKSTLLHMAAGLISPSSGTVLLDGRAITEPGPDRAVVFQQFALFPWKTVYENIKFGLRFKTLDEIEKRNTVEKHIAMMGLNGFENSYPHELSGGMKQRVAIARAYAVHPAVLLLDEPFAALDAQTRTIMQEELVVFGEEERHTVLFITHSVEEAIFLGDRVVVITRRPARIKEVIDLKDSGFMPDRRERSLDEVLSSEQFASLRTKVWGLVRSEISNERGNR</sequence>